<comment type="caution">
    <text evidence="2">The sequence shown here is derived from an EMBL/GenBank/DDBJ whole genome shotgun (WGS) entry which is preliminary data.</text>
</comment>
<keyword evidence="3" id="KW-1185">Reference proteome</keyword>
<name>A0A8J6B5H2_9EUKA</name>
<organism evidence="2 3">
    <name type="scientific">Carpediemonas membranifera</name>
    <dbReference type="NCBI Taxonomy" id="201153"/>
    <lineage>
        <taxon>Eukaryota</taxon>
        <taxon>Metamonada</taxon>
        <taxon>Carpediemonas-like organisms</taxon>
        <taxon>Carpediemonas</taxon>
    </lineage>
</organism>
<reference evidence="2" key="1">
    <citation type="submission" date="2021-05" db="EMBL/GenBank/DDBJ databases">
        <title>A free-living protist that lacks canonical eukaryotic 1 DNA replication and segregation systems.</title>
        <authorList>
            <person name="Salas-Leiva D.E."/>
            <person name="Tromer E.C."/>
            <person name="Curtis B.A."/>
            <person name="Jerlstrom-Hultqvist J."/>
            <person name="Kolisko M."/>
            <person name="Yi Z."/>
            <person name="Salas-Leiva J.S."/>
            <person name="Gallot-Lavallee L."/>
            <person name="Kops G.J.P.L."/>
            <person name="Archibald J.M."/>
            <person name="Simpson A.G.B."/>
            <person name="Roger A.J."/>
        </authorList>
    </citation>
    <scope>NUCLEOTIDE SEQUENCE</scope>
    <source>
        <strain evidence="2">BICM</strain>
    </source>
</reference>
<feature type="region of interest" description="Disordered" evidence="1">
    <location>
        <begin position="152"/>
        <end position="181"/>
    </location>
</feature>
<sequence>MKITVAPATSSSENKENAANANTPYTVVKTYAQKRKTPLKPQYGNENDPNSTKRPTIDTSVPSPKHESKTMTPLGHSRTVSGTLNGVPVSSIPMPDSLAQMKSRLQNVSISEPSTTRHHRARTPLAQLPVPLPDHEFTSTIHRRIRLDSPVPVEWMSSQDNDELTPRTRREDQNEAGRAKGGFLSRLSDLLLRR</sequence>
<feature type="region of interest" description="Disordered" evidence="1">
    <location>
        <begin position="1"/>
        <end position="88"/>
    </location>
</feature>
<feature type="compositionally biased region" description="Polar residues" evidence="1">
    <location>
        <begin position="44"/>
        <end position="62"/>
    </location>
</feature>
<proteinExistence type="predicted"/>
<evidence type="ECO:0000313" key="2">
    <source>
        <dbReference type="EMBL" id="KAG9396078.1"/>
    </source>
</evidence>
<dbReference type="Proteomes" id="UP000717585">
    <property type="component" value="Unassembled WGS sequence"/>
</dbReference>
<gene>
    <name evidence="2" type="ORF">J8273_2430</name>
</gene>
<dbReference type="EMBL" id="JAHDYR010000007">
    <property type="protein sequence ID" value="KAG9396078.1"/>
    <property type="molecule type" value="Genomic_DNA"/>
</dbReference>
<evidence type="ECO:0000256" key="1">
    <source>
        <dbReference type="SAM" id="MobiDB-lite"/>
    </source>
</evidence>
<dbReference type="AlphaFoldDB" id="A0A8J6B5H2"/>
<protein>
    <submittedName>
        <fullName evidence="2">Uncharacterized protein</fullName>
    </submittedName>
</protein>
<feature type="compositionally biased region" description="Low complexity" evidence="1">
    <location>
        <begin position="8"/>
        <end position="23"/>
    </location>
</feature>
<evidence type="ECO:0000313" key="3">
    <source>
        <dbReference type="Proteomes" id="UP000717585"/>
    </source>
</evidence>
<feature type="compositionally biased region" description="Basic and acidic residues" evidence="1">
    <location>
        <begin position="164"/>
        <end position="178"/>
    </location>
</feature>
<accession>A0A8J6B5H2</accession>